<dbReference type="Gene3D" id="3.60.15.10">
    <property type="entry name" value="Ribonuclease Z/Hydroxyacylglutathione hydrolase-like"/>
    <property type="match status" value="1"/>
</dbReference>
<dbReference type="RefSeq" id="WP_245094722.1">
    <property type="nucleotide sequence ID" value="NZ_CP095053.1"/>
</dbReference>
<dbReference type="NCBIfam" id="NF033088">
    <property type="entry name" value="bla_subclass_B1"/>
    <property type="match status" value="1"/>
</dbReference>
<feature type="chain" id="PRO_5035846449" description="beta-lactamase" evidence="13">
    <location>
        <begin position="20"/>
        <end position="249"/>
    </location>
</feature>
<evidence type="ECO:0000256" key="9">
    <source>
        <dbReference type="ARBA" id="ARBA00022764"/>
    </source>
</evidence>
<proteinExistence type="inferred from homology"/>
<keyword evidence="10 15" id="KW-0378">Hydrolase</keyword>
<name>A0A8T9T1V7_9BACT</name>
<dbReference type="InterPro" id="IPR001018">
    <property type="entry name" value="Beta-lactamase_class-B_CS"/>
</dbReference>
<keyword evidence="12" id="KW-0046">Antibiotic resistance</keyword>
<reference evidence="15 16" key="1">
    <citation type="submission" date="2022-04" db="EMBL/GenBank/DDBJ databases">
        <title>Hymenobacter sp. isolated from the air.</title>
        <authorList>
            <person name="Won M."/>
            <person name="Lee C.-M."/>
            <person name="Woen H.-Y."/>
            <person name="Kwon S.-W."/>
        </authorList>
    </citation>
    <scope>NUCLEOTIDE SEQUENCE [LARGE SCALE GENOMIC DNA]</scope>
    <source>
        <strain evidence="16">5413 J-13</strain>
    </source>
</reference>
<dbReference type="InterPro" id="IPR050855">
    <property type="entry name" value="NDM-1-like"/>
</dbReference>
<evidence type="ECO:0000313" key="16">
    <source>
        <dbReference type="Proteomes" id="UP000829925"/>
    </source>
</evidence>
<dbReference type="EC" id="3.5.2.6" evidence="6"/>
<dbReference type="GO" id="GO:0042597">
    <property type="term" value="C:periplasmic space"/>
    <property type="evidence" value="ECO:0007669"/>
    <property type="project" value="UniProtKB-SubCell"/>
</dbReference>
<dbReference type="InterPro" id="IPR001279">
    <property type="entry name" value="Metallo-B-lactamas"/>
</dbReference>
<feature type="domain" description="Metallo-beta-lactamase" evidence="14">
    <location>
        <begin position="61"/>
        <end position="230"/>
    </location>
</feature>
<comment type="cofactor">
    <cofactor evidence="2">
        <name>Zn(2+)</name>
        <dbReference type="ChEBI" id="CHEBI:29105"/>
    </cofactor>
</comment>
<evidence type="ECO:0000256" key="2">
    <source>
        <dbReference type="ARBA" id="ARBA00001947"/>
    </source>
</evidence>
<dbReference type="GO" id="GO:0008800">
    <property type="term" value="F:beta-lactamase activity"/>
    <property type="evidence" value="ECO:0007669"/>
    <property type="project" value="UniProtKB-EC"/>
</dbReference>
<keyword evidence="9" id="KW-0574">Periplasm</keyword>
<dbReference type="PROSITE" id="PS00744">
    <property type="entry name" value="BETA_LACTAMASE_B_2"/>
    <property type="match status" value="1"/>
</dbReference>
<keyword evidence="7" id="KW-0479">Metal-binding</keyword>
<evidence type="ECO:0000256" key="10">
    <source>
        <dbReference type="ARBA" id="ARBA00022801"/>
    </source>
</evidence>
<dbReference type="SUPFAM" id="SSF56281">
    <property type="entry name" value="Metallo-hydrolase/oxidoreductase"/>
    <property type="match status" value="1"/>
</dbReference>
<evidence type="ECO:0000256" key="7">
    <source>
        <dbReference type="ARBA" id="ARBA00022723"/>
    </source>
</evidence>
<evidence type="ECO:0000259" key="14">
    <source>
        <dbReference type="SMART" id="SM00849"/>
    </source>
</evidence>
<keyword evidence="16" id="KW-1185">Reference proteome</keyword>
<dbReference type="KEGG" id="haei:MUN82_02480"/>
<dbReference type="InterPro" id="IPR036866">
    <property type="entry name" value="RibonucZ/Hydroxyglut_hydro"/>
</dbReference>
<dbReference type="GO" id="GO:0046677">
    <property type="term" value="P:response to antibiotic"/>
    <property type="evidence" value="ECO:0007669"/>
    <property type="project" value="UniProtKB-KW"/>
</dbReference>
<feature type="signal peptide" evidence="13">
    <location>
        <begin position="1"/>
        <end position="19"/>
    </location>
</feature>
<dbReference type="GO" id="GO:0017001">
    <property type="term" value="P:antibiotic catabolic process"/>
    <property type="evidence" value="ECO:0007669"/>
    <property type="project" value="InterPro"/>
</dbReference>
<keyword evidence="8 13" id="KW-0732">Signal</keyword>
<dbReference type="EMBL" id="CP095053">
    <property type="protein sequence ID" value="UOR05979.1"/>
    <property type="molecule type" value="Genomic_DNA"/>
</dbReference>
<accession>A0A8T9T1V7</accession>
<dbReference type="PANTHER" id="PTHR42951:SF4">
    <property type="entry name" value="ACYL-COENZYME A THIOESTERASE MBLAC2"/>
    <property type="match status" value="1"/>
</dbReference>
<evidence type="ECO:0000256" key="13">
    <source>
        <dbReference type="SAM" id="SignalP"/>
    </source>
</evidence>
<evidence type="ECO:0000256" key="3">
    <source>
        <dbReference type="ARBA" id="ARBA00004418"/>
    </source>
</evidence>
<comment type="catalytic activity">
    <reaction evidence="1">
        <text>a beta-lactam + H2O = a substituted beta-amino acid</text>
        <dbReference type="Rhea" id="RHEA:20401"/>
        <dbReference type="ChEBI" id="CHEBI:15377"/>
        <dbReference type="ChEBI" id="CHEBI:35627"/>
        <dbReference type="ChEBI" id="CHEBI:140347"/>
        <dbReference type="EC" id="3.5.2.6"/>
    </reaction>
</comment>
<protein>
    <recommendedName>
        <fullName evidence="6">beta-lactamase</fullName>
        <ecNumber evidence="6">3.5.2.6</ecNumber>
    </recommendedName>
</protein>
<sequence length="249" mass="27176">MKFLVALLLVAGVAAAPRAQTPSPETGTLVYQSTDLRIVQVAPNTFVHTSFLHTESFGQVACNGLIVQHGTEAVVFDTPTHEQESEELITWITNTRHCTIKAVIPTHFHEDCLGGLPAFARHQIPSYAHKKTIVYAKQHGAAVPQHGFTKRLTLRIGSTNVYAAFWGEGHTKDNIVGYFPADDVLFGGCLVKELRAGKGNLADANTAAWPATVHRVQQAYPRVKIVVPGHGQVGDRSLLAYTIQLFHQP</sequence>
<evidence type="ECO:0000313" key="15">
    <source>
        <dbReference type="EMBL" id="UOR05979.1"/>
    </source>
</evidence>
<dbReference type="AlphaFoldDB" id="A0A8T9T1V7"/>
<evidence type="ECO:0000256" key="5">
    <source>
        <dbReference type="ARBA" id="ARBA00011245"/>
    </source>
</evidence>
<gene>
    <name evidence="15" type="primary">bla</name>
    <name evidence="15" type="ORF">MUN82_02480</name>
</gene>
<evidence type="ECO:0000256" key="4">
    <source>
        <dbReference type="ARBA" id="ARBA00005250"/>
    </source>
</evidence>
<dbReference type="Pfam" id="PF00753">
    <property type="entry name" value="Lactamase_B"/>
    <property type="match status" value="1"/>
</dbReference>
<comment type="subunit">
    <text evidence="5">Monomer.</text>
</comment>
<dbReference type="SMART" id="SM00849">
    <property type="entry name" value="Lactamase_B"/>
    <property type="match status" value="1"/>
</dbReference>
<evidence type="ECO:0000256" key="11">
    <source>
        <dbReference type="ARBA" id="ARBA00022833"/>
    </source>
</evidence>
<dbReference type="CDD" id="cd16302">
    <property type="entry name" value="CcrA-like_MBL-B1"/>
    <property type="match status" value="1"/>
</dbReference>
<comment type="subcellular location">
    <subcellularLocation>
        <location evidence="3">Periplasm</location>
    </subcellularLocation>
</comment>
<keyword evidence="11" id="KW-0862">Zinc</keyword>
<evidence type="ECO:0000256" key="12">
    <source>
        <dbReference type="ARBA" id="ARBA00023251"/>
    </source>
</evidence>
<dbReference type="InterPro" id="IPR058199">
    <property type="entry name" value="BlaB//VIM/IMP-1"/>
</dbReference>
<evidence type="ECO:0000256" key="6">
    <source>
        <dbReference type="ARBA" id="ARBA00012865"/>
    </source>
</evidence>
<dbReference type="Proteomes" id="UP000829925">
    <property type="component" value="Chromosome"/>
</dbReference>
<evidence type="ECO:0000256" key="1">
    <source>
        <dbReference type="ARBA" id="ARBA00001526"/>
    </source>
</evidence>
<organism evidence="15 16">
    <name type="scientific">Hymenobacter aerilatus</name>
    <dbReference type="NCBI Taxonomy" id="2932251"/>
    <lineage>
        <taxon>Bacteria</taxon>
        <taxon>Pseudomonadati</taxon>
        <taxon>Bacteroidota</taxon>
        <taxon>Cytophagia</taxon>
        <taxon>Cytophagales</taxon>
        <taxon>Hymenobacteraceae</taxon>
        <taxon>Hymenobacter</taxon>
    </lineage>
</organism>
<dbReference type="PANTHER" id="PTHR42951">
    <property type="entry name" value="METALLO-BETA-LACTAMASE DOMAIN-CONTAINING"/>
    <property type="match status" value="1"/>
</dbReference>
<evidence type="ECO:0000256" key="8">
    <source>
        <dbReference type="ARBA" id="ARBA00022729"/>
    </source>
</evidence>
<comment type="similarity">
    <text evidence="4">Belongs to the metallo-beta-lactamase superfamily. Class-B beta-lactamase family.</text>
</comment>
<dbReference type="GO" id="GO:0008270">
    <property type="term" value="F:zinc ion binding"/>
    <property type="evidence" value="ECO:0007669"/>
    <property type="project" value="InterPro"/>
</dbReference>